<name>A0AAU6PWF7_9GAMM</name>
<dbReference type="Pfam" id="PF18763">
    <property type="entry name" value="ddrB-ParB"/>
    <property type="match status" value="1"/>
</dbReference>
<evidence type="ECO:0000256" key="1">
    <source>
        <dbReference type="SAM" id="MobiDB-lite"/>
    </source>
</evidence>
<dbReference type="RefSeq" id="WP_338412797.1">
    <property type="nucleotide sequence ID" value="NZ_CP093310.2"/>
</dbReference>
<evidence type="ECO:0000313" key="3">
    <source>
        <dbReference type="EMBL" id="WXX24814.1"/>
    </source>
</evidence>
<sequence length="603" mass="66206">MTPLKKIELVKQLKAAISDAKNLDGLKRLDEIKRVMQLRADLGLSVKSDNSNSQPNQVNKIIKGRNNNVKTAKGTRVSTLLAITEIDNVIASHTASGSQNPIYPQELQPRDRGRDSSIAWVQKVSRDLDPESLGRSGRADSGAPIVGDDVAVESGNGRTMAIAMAYDNGTADDYRDWLIDEADYLGFSPKDVEAFKRPILIRIRTSEVDRVKFAIEANQDDKLSYSATERAKTDAKMLDDHMLMLFNPSENGDLTASSNHNFVVAFLKQLGDTEAAQYTTKDGKPTQALVARMKAAIFSKAYNDERLTEMMADDAKPELQNVLNALSVAAPKFIEAQAISRGNVQDISSGIVDSIEKGLDDEVTNAIIDAANVVMSAKDNNQDVAEYVKQMGLFSDLAEGVAEIAVFIATNNRSAKKMGLFFKAMAEFCEKESQHGLADDLFGSPPVSTKDAANYAVDKVQSIYGNNKGLDMFDSMTLTPLEKLKKIKELKSVVSDAKTLGNLQKLQALKKIMQLRKDLGLVSNKENETDYLGEEVKSLSDKVSESSFDPLGFDSDFAKELAGKIEEADRPDLVQIFKDTLEHYRDLLVSLAIESLQKTKAVV</sequence>
<dbReference type="InterPro" id="IPR041398">
    <property type="entry name" value="DdrB_dom"/>
</dbReference>
<gene>
    <name evidence="3" type="ORF">MN210_08075</name>
</gene>
<accession>A0AAU6PWF7</accession>
<dbReference type="AlphaFoldDB" id="A0AAU6PWF7"/>
<feature type="region of interest" description="Disordered" evidence="1">
    <location>
        <begin position="95"/>
        <end position="115"/>
    </location>
</feature>
<feature type="domain" description="DdrB-like" evidence="2">
    <location>
        <begin position="73"/>
        <end position="204"/>
    </location>
</feature>
<dbReference type="EMBL" id="CP093310">
    <property type="protein sequence ID" value="WXX24814.1"/>
    <property type="molecule type" value="Genomic_DNA"/>
</dbReference>
<evidence type="ECO:0000313" key="4">
    <source>
        <dbReference type="Proteomes" id="UP000829560"/>
    </source>
</evidence>
<evidence type="ECO:0000259" key="2">
    <source>
        <dbReference type="Pfam" id="PF18763"/>
    </source>
</evidence>
<dbReference type="Proteomes" id="UP000829560">
    <property type="component" value="Chromosome"/>
</dbReference>
<dbReference type="KEGG" id="prae:MN210_08075"/>
<organism evidence="3 4">
    <name type="scientific">Psychrobacter raelei</name>
    <dbReference type="NCBI Taxonomy" id="2565531"/>
    <lineage>
        <taxon>Bacteria</taxon>
        <taxon>Pseudomonadati</taxon>
        <taxon>Pseudomonadota</taxon>
        <taxon>Gammaproteobacteria</taxon>
        <taxon>Moraxellales</taxon>
        <taxon>Moraxellaceae</taxon>
        <taxon>Psychrobacter</taxon>
    </lineage>
</organism>
<proteinExistence type="predicted"/>
<keyword evidence="4" id="KW-1185">Reference proteome</keyword>
<protein>
    <recommendedName>
        <fullName evidence="2">DdrB-like domain-containing protein</fullName>
    </recommendedName>
</protein>
<reference evidence="3" key="1">
    <citation type="submission" date="2024-03" db="EMBL/GenBank/DDBJ databases">
        <title>Psychrobacter raelis sp. nov. isolated from a dog with peritonitis.</title>
        <authorList>
            <person name="Schiavone A."/>
            <person name="Manzulli V."/>
            <person name="Camarda A."/>
            <person name="Cafiero M.A."/>
            <person name="Vasco I."/>
            <person name="Marino L."/>
            <person name="Pennuzzi G."/>
            <person name="Serrecchia L."/>
            <person name="Galante D."/>
            <person name="Pugliese N."/>
        </authorList>
    </citation>
    <scope>NUCLEOTIDE SEQUENCE</scope>
    <source>
        <strain evidence="3">PraFG1</strain>
    </source>
</reference>